<dbReference type="EMBL" id="CAGKOT010000034">
    <property type="protein sequence ID" value="CAB5375521.1"/>
    <property type="molecule type" value="Genomic_DNA"/>
</dbReference>
<name>A0A916EBX2_9GLOM</name>
<dbReference type="Proteomes" id="UP000684084">
    <property type="component" value="Unassembled WGS sequence"/>
</dbReference>
<organism evidence="1 2">
    <name type="scientific">Rhizophagus irregularis</name>
    <dbReference type="NCBI Taxonomy" id="588596"/>
    <lineage>
        <taxon>Eukaryota</taxon>
        <taxon>Fungi</taxon>
        <taxon>Fungi incertae sedis</taxon>
        <taxon>Mucoromycota</taxon>
        <taxon>Glomeromycotina</taxon>
        <taxon>Glomeromycetes</taxon>
        <taxon>Glomerales</taxon>
        <taxon>Glomeraceae</taxon>
        <taxon>Rhizophagus</taxon>
    </lineage>
</organism>
<dbReference type="OrthoDB" id="10327410at2759"/>
<reference evidence="1" key="1">
    <citation type="submission" date="2020-05" db="EMBL/GenBank/DDBJ databases">
        <authorList>
            <person name="Rincon C."/>
            <person name="Sanders R I."/>
            <person name="Robbins C."/>
            <person name="Chaturvedi A."/>
        </authorList>
    </citation>
    <scope>NUCLEOTIDE SEQUENCE</scope>
    <source>
        <strain evidence="1">CHB12</strain>
    </source>
</reference>
<dbReference type="AlphaFoldDB" id="A0A916EBX2"/>
<evidence type="ECO:0000313" key="1">
    <source>
        <dbReference type="EMBL" id="CAB5375521.1"/>
    </source>
</evidence>
<gene>
    <name evidence="1" type="ORF">CHRIB12_LOCUS14918</name>
</gene>
<protein>
    <submittedName>
        <fullName evidence="1">Uncharacterized protein</fullName>
    </submittedName>
</protein>
<evidence type="ECO:0000313" key="2">
    <source>
        <dbReference type="Proteomes" id="UP000684084"/>
    </source>
</evidence>
<comment type="caution">
    <text evidence="1">The sequence shown here is derived from an EMBL/GenBank/DDBJ whole genome shotgun (WGS) entry which is preliminary data.</text>
</comment>
<proteinExistence type="predicted"/>
<accession>A0A916EBX2</accession>
<sequence>MELATKILCYNIKRIPVKSMDNLENIKIKDLERVGRKRPGSFLMHFITNFVIKMGKSLINFDELYLGAYAEKACLEIKLRKLNVCEANEQFLESKKLTNKYDNKIINLESEDVVDLNGASAKSADIYEIT</sequence>